<dbReference type="EMBL" id="JAGSOJ010000005">
    <property type="protein sequence ID" value="MCM1992200.1"/>
    <property type="molecule type" value="Genomic_DNA"/>
</dbReference>
<comment type="similarity">
    <text evidence="1">Belongs to the ABC transporter superfamily.</text>
</comment>
<proteinExistence type="inferred from homology"/>
<dbReference type="Gene3D" id="3.40.50.300">
    <property type="entry name" value="P-loop containing nucleotide triphosphate hydrolases"/>
    <property type="match status" value="1"/>
</dbReference>
<evidence type="ECO:0000256" key="2">
    <source>
        <dbReference type="ARBA" id="ARBA00022448"/>
    </source>
</evidence>
<dbReference type="InterPro" id="IPR050153">
    <property type="entry name" value="Metal_Ion_Import_ABC"/>
</dbReference>
<dbReference type="Proteomes" id="UP001056429">
    <property type="component" value="Unassembled WGS sequence"/>
</dbReference>
<dbReference type="GO" id="GO:0005524">
    <property type="term" value="F:ATP binding"/>
    <property type="evidence" value="ECO:0007669"/>
    <property type="project" value="UniProtKB-KW"/>
</dbReference>
<keyword evidence="2" id="KW-0813">Transport</keyword>
<keyword evidence="7" id="KW-1185">Reference proteome</keyword>
<dbReference type="GO" id="GO:0016887">
    <property type="term" value="F:ATP hydrolysis activity"/>
    <property type="evidence" value="ECO:0007669"/>
    <property type="project" value="InterPro"/>
</dbReference>
<dbReference type="PANTHER" id="PTHR42734">
    <property type="entry name" value="METAL TRANSPORT SYSTEM ATP-BINDING PROTEIN TM_0124-RELATED"/>
    <property type="match status" value="1"/>
</dbReference>
<comment type="caution">
    <text evidence="6">The sequence shown here is derived from an EMBL/GenBank/DDBJ whole genome shotgun (WGS) entry which is preliminary data.</text>
</comment>
<keyword evidence="4 6" id="KW-0067">ATP-binding</keyword>
<dbReference type="AlphaFoldDB" id="A0A9J6PAE8"/>
<evidence type="ECO:0000256" key="1">
    <source>
        <dbReference type="ARBA" id="ARBA00005417"/>
    </source>
</evidence>
<reference evidence="6" key="1">
    <citation type="journal article" date="2021" name="mSystems">
        <title>Bacteria and Archaea Synergistically Convert Glycine Betaine to Biogenic Methane in the Formosa Cold Seep of the South China Sea.</title>
        <authorList>
            <person name="Li L."/>
            <person name="Zhang W."/>
            <person name="Zhang S."/>
            <person name="Song L."/>
            <person name="Sun Q."/>
            <person name="Zhang H."/>
            <person name="Xiang H."/>
            <person name="Dong X."/>
        </authorList>
    </citation>
    <scope>NUCLEOTIDE SEQUENCE</scope>
    <source>
        <strain evidence="6">ZWT</strain>
    </source>
</reference>
<feature type="domain" description="ABC transporter" evidence="5">
    <location>
        <begin position="2"/>
        <end position="248"/>
    </location>
</feature>
<dbReference type="InterPro" id="IPR027417">
    <property type="entry name" value="P-loop_NTPase"/>
</dbReference>
<evidence type="ECO:0000313" key="6">
    <source>
        <dbReference type="EMBL" id="MCM1992200.1"/>
    </source>
</evidence>
<organism evidence="6 7">
    <name type="scientific">Oceanirhabdus seepicola</name>
    <dbReference type="NCBI Taxonomy" id="2828781"/>
    <lineage>
        <taxon>Bacteria</taxon>
        <taxon>Bacillati</taxon>
        <taxon>Bacillota</taxon>
        <taxon>Clostridia</taxon>
        <taxon>Eubacteriales</taxon>
        <taxon>Clostridiaceae</taxon>
        <taxon>Oceanirhabdus</taxon>
    </lineage>
</organism>
<evidence type="ECO:0000256" key="4">
    <source>
        <dbReference type="ARBA" id="ARBA00022840"/>
    </source>
</evidence>
<dbReference type="PROSITE" id="PS50893">
    <property type="entry name" value="ABC_TRANSPORTER_2"/>
    <property type="match status" value="1"/>
</dbReference>
<evidence type="ECO:0000259" key="5">
    <source>
        <dbReference type="PROSITE" id="PS50893"/>
    </source>
</evidence>
<gene>
    <name evidence="6" type="ORF">KDK92_20960</name>
</gene>
<name>A0A9J6PAE8_9CLOT</name>
<dbReference type="Pfam" id="PF00005">
    <property type="entry name" value="ABC_tran"/>
    <property type="match status" value="1"/>
</dbReference>
<dbReference type="InterPro" id="IPR003439">
    <property type="entry name" value="ABC_transporter-like_ATP-bd"/>
</dbReference>
<evidence type="ECO:0000313" key="7">
    <source>
        <dbReference type="Proteomes" id="UP001056429"/>
    </source>
</evidence>
<evidence type="ECO:0000256" key="3">
    <source>
        <dbReference type="ARBA" id="ARBA00022741"/>
    </source>
</evidence>
<protein>
    <submittedName>
        <fullName evidence="6">ATP-binding cassette domain-containing protein</fullName>
    </submittedName>
</protein>
<accession>A0A9J6PAE8</accession>
<dbReference type="SMART" id="SM00382">
    <property type="entry name" value="AAA"/>
    <property type="match status" value="1"/>
</dbReference>
<keyword evidence="3" id="KW-0547">Nucleotide-binding</keyword>
<dbReference type="RefSeq" id="WP_250861365.1">
    <property type="nucleotide sequence ID" value="NZ_JAGSOJ010000005.1"/>
</dbReference>
<dbReference type="SUPFAM" id="SSF52540">
    <property type="entry name" value="P-loop containing nucleoside triphosphate hydrolases"/>
    <property type="match status" value="1"/>
</dbReference>
<sequence length="250" mass="28150">MIELKKVVKKFNTIDGEKVIFDKLDLKVEEGEFISVVGGNGAGKSTFMNMLTGDLEIEEGEIIFDNNNIEKLNSFKRKRFISKVYQEPSKGTSSNMTVFENLSMADNKGKRFGLSLGLNKKRKSDYIEALKELELGLEEQLNTEVGLLSGGQRQAISLTMATLKTPKLLLLDEHTSALDPKTSKIIMEQTKNIVEKNKLTTIMITHNLKTALEYGNRLIMLDKGKIVLDIKGKEKETLTVECLLKKWGQF</sequence>
<dbReference type="PANTHER" id="PTHR42734:SF17">
    <property type="entry name" value="METAL TRANSPORT SYSTEM ATP-BINDING PROTEIN TM_0124-RELATED"/>
    <property type="match status" value="1"/>
</dbReference>
<reference evidence="6" key="2">
    <citation type="submission" date="2021-04" db="EMBL/GenBank/DDBJ databases">
        <authorList>
            <person name="Dong X."/>
        </authorList>
    </citation>
    <scope>NUCLEOTIDE SEQUENCE</scope>
    <source>
        <strain evidence="6">ZWT</strain>
    </source>
</reference>
<dbReference type="InterPro" id="IPR003593">
    <property type="entry name" value="AAA+_ATPase"/>
</dbReference>